<gene>
    <name evidence="2" type="ORF">ElyMa_006188900</name>
</gene>
<reference evidence="2 3" key="1">
    <citation type="journal article" date="2021" name="Elife">
        <title>Chloroplast acquisition without the gene transfer in kleptoplastic sea slugs, Plakobranchus ocellatus.</title>
        <authorList>
            <person name="Maeda T."/>
            <person name="Takahashi S."/>
            <person name="Yoshida T."/>
            <person name="Shimamura S."/>
            <person name="Takaki Y."/>
            <person name="Nagai Y."/>
            <person name="Toyoda A."/>
            <person name="Suzuki Y."/>
            <person name="Arimoto A."/>
            <person name="Ishii H."/>
            <person name="Satoh N."/>
            <person name="Nishiyama T."/>
            <person name="Hasebe M."/>
            <person name="Maruyama T."/>
            <person name="Minagawa J."/>
            <person name="Obokata J."/>
            <person name="Shigenobu S."/>
        </authorList>
    </citation>
    <scope>NUCLEOTIDE SEQUENCE [LARGE SCALE GENOMIC DNA]</scope>
</reference>
<feature type="region of interest" description="Disordered" evidence="1">
    <location>
        <begin position="150"/>
        <end position="176"/>
    </location>
</feature>
<dbReference type="Proteomes" id="UP000762676">
    <property type="component" value="Unassembled WGS sequence"/>
</dbReference>
<dbReference type="SUPFAM" id="SSF53474">
    <property type="entry name" value="alpha/beta-Hydrolases"/>
    <property type="match status" value="1"/>
</dbReference>
<organism evidence="2 3">
    <name type="scientific">Elysia marginata</name>
    <dbReference type="NCBI Taxonomy" id="1093978"/>
    <lineage>
        <taxon>Eukaryota</taxon>
        <taxon>Metazoa</taxon>
        <taxon>Spiralia</taxon>
        <taxon>Lophotrochozoa</taxon>
        <taxon>Mollusca</taxon>
        <taxon>Gastropoda</taxon>
        <taxon>Heterobranchia</taxon>
        <taxon>Euthyneura</taxon>
        <taxon>Panpulmonata</taxon>
        <taxon>Sacoglossa</taxon>
        <taxon>Placobranchoidea</taxon>
        <taxon>Plakobranchidae</taxon>
        <taxon>Elysia</taxon>
    </lineage>
</organism>
<proteinExistence type="predicted"/>
<accession>A0AAV4H4J6</accession>
<dbReference type="InterPro" id="IPR029058">
    <property type="entry name" value="AB_hydrolase_fold"/>
</dbReference>
<protein>
    <submittedName>
        <fullName evidence="2">Uncharacterized protein</fullName>
    </submittedName>
</protein>
<comment type="caution">
    <text evidence="2">The sequence shown here is derived from an EMBL/GenBank/DDBJ whole genome shotgun (WGS) entry which is preliminary data.</text>
</comment>
<evidence type="ECO:0000313" key="3">
    <source>
        <dbReference type="Proteomes" id="UP000762676"/>
    </source>
</evidence>
<feature type="region of interest" description="Disordered" evidence="1">
    <location>
        <begin position="45"/>
        <end position="65"/>
    </location>
</feature>
<evidence type="ECO:0000313" key="2">
    <source>
        <dbReference type="EMBL" id="GFR91968.1"/>
    </source>
</evidence>
<dbReference type="InterPro" id="IPR050309">
    <property type="entry name" value="Type-B_Carboxylest/Lipase"/>
</dbReference>
<sequence>MFEQDALAVLENIVVVTVNYRLGALGKSKVVIHVVGTLSSKAAHHLPHGATSLPPGDSERGPSQHLEAIGCRDTSQKSDTLNRLQTVDVFSIVDAHYQHAPDYYTWSATIDGQFLPDSPANLLSSGLTQPVINAEKIYKVEVPTIDGFPSVPGIQQPPEQYDNNQAHTSISTEGVS</sequence>
<name>A0AAV4H4J6_9GAST</name>
<keyword evidence="3" id="KW-1185">Reference proteome</keyword>
<dbReference type="EMBL" id="BMAT01012413">
    <property type="protein sequence ID" value="GFR91968.1"/>
    <property type="molecule type" value="Genomic_DNA"/>
</dbReference>
<dbReference type="Gene3D" id="3.40.50.1820">
    <property type="entry name" value="alpha/beta hydrolase"/>
    <property type="match status" value="1"/>
</dbReference>
<evidence type="ECO:0000256" key="1">
    <source>
        <dbReference type="SAM" id="MobiDB-lite"/>
    </source>
</evidence>
<dbReference type="AlphaFoldDB" id="A0AAV4H4J6"/>
<feature type="compositionally biased region" description="Polar residues" evidence="1">
    <location>
        <begin position="157"/>
        <end position="176"/>
    </location>
</feature>
<dbReference type="PANTHER" id="PTHR11559">
    <property type="entry name" value="CARBOXYLESTERASE"/>
    <property type="match status" value="1"/>
</dbReference>